<dbReference type="Proteomes" id="UP001153620">
    <property type="component" value="Chromosome 4"/>
</dbReference>
<evidence type="ECO:0000256" key="6">
    <source>
        <dbReference type="SAM" id="SignalP"/>
    </source>
</evidence>
<feature type="signal peptide" evidence="6">
    <location>
        <begin position="1"/>
        <end position="21"/>
    </location>
</feature>
<evidence type="ECO:0000256" key="1">
    <source>
        <dbReference type="ARBA" id="ARBA00022614"/>
    </source>
</evidence>
<dbReference type="InterPro" id="IPR032675">
    <property type="entry name" value="LRR_dom_sf"/>
</dbReference>
<dbReference type="InterPro" id="IPR050328">
    <property type="entry name" value="Dev_Immune_Receptor"/>
</dbReference>
<dbReference type="PANTHER" id="PTHR24373:SF275">
    <property type="entry name" value="TIR DOMAIN-CONTAINING PROTEIN"/>
    <property type="match status" value="1"/>
</dbReference>
<feature type="transmembrane region" description="Helical" evidence="5">
    <location>
        <begin position="401"/>
        <end position="423"/>
    </location>
</feature>
<reference evidence="7" key="1">
    <citation type="submission" date="2022-01" db="EMBL/GenBank/DDBJ databases">
        <authorList>
            <person name="King R."/>
        </authorList>
    </citation>
    <scope>NUCLEOTIDE SEQUENCE</scope>
</reference>
<keyword evidence="2 6" id="KW-0732">Signal</keyword>
<dbReference type="SMART" id="SM00369">
    <property type="entry name" value="LRR_TYP"/>
    <property type="match status" value="2"/>
</dbReference>
<dbReference type="Pfam" id="PF13855">
    <property type="entry name" value="LRR_8"/>
    <property type="match status" value="1"/>
</dbReference>
<keyword evidence="3" id="KW-0677">Repeat</keyword>
<name>A0A9P0JDG9_9DIPT</name>
<dbReference type="PANTHER" id="PTHR24373">
    <property type="entry name" value="SLIT RELATED LEUCINE-RICH REPEAT NEURONAL PROTEIN"/>
    <property type="match status" value="1"/>
</dbReference>
<gene>
    <name evidence="7" type="ORF">CHIRRI_LOCUS15020</name>
</gene>
<evidence type="ECO:0000313" key="7">
    <source>
        <dbReference type="EMBL" id="CAH1735763.1"/>
    </source>
</evidence>
<feature type="coiled-coil region" evidence="4">
    <location>
        <begin position="252"/>
        <end position="321"/>
    </location>
</feature>
<keyword evidence="5" id="KW-0472">Membrane</keyword>
<dbReference type="InterPro" id="IPR003591">
    <property type="entry name" value="Leu-rich_rpt_typical-subtyp"/>
</dbReference>
<keyword evidence="5" id="KW-0812">Transmembrane</keyword>
<keyword evidence="8" id="KW-1185">Reference proteome</keyword>
<protein>
    <submittedName>
        <fullName evidence="7">Uncharacterized protein</fullName>
    </submittedName>
</protein>
<evidence type="ECO:0000256" key="3">
    <source>
        <dbReference type="ARBA" id="ARBA00022737"/>
    </source>
</evidence>
<keyword evidence="1" id="KW-0433">Leucine-rich repeat</keyword>
<evidence type="ECO:0000313" key="8">
    <source>
        <dbReference type="Proteomes" id="UP001153620"/>
    </source>
</evidence>
<keyword evidence="5" id="KW-1133">Transmembrane helix</keyword>
<evidence type="ECO:0000256" key="2">
    <source>
        <dbReference type="ARBA" id="ARBA00022729"/>
    </source>
</evidence>
<dbReference type="EMBL" id="OU895880">
    <property type="protein sequence ID" value="CAH1735763.1"/>
    <property type="molecule type" value="Genomic_DNA"/>
</dbReference>
<feature type="coiled-coil region" evidence="4">
    <location>
        <begin position="347"/>
        <end position="388"/>
    </location>
</feature>
<evidence type="ECO:0000256" key="4">
    <source>
        <dbReference type="SAM" id="Coils"/>
    </source>
</evidence>
<reference evidence="7" key="2">
    <citation type="submission" date="2022-10" db="EMBL/GenBank/DDBJ databases">
        <authorList>
            <consortium name="ENA_rothamsted_submissions"/>
            <consortium name="culmorum"/>
            <person name="King R."/>
        </authorList>
    </citation>
    <scope>NUCLEOTIDE SEQUENCE</scope>
</reference>
<proteinExistence type="predicted"/>
<accession>A0A9P0JDG9</accession>
<dbReference type="AlphaFoldDB" id="A0A9P0JDG9"/>
<keyword evidence="4" id="KW-0175">Coiled coil</keyword>
<dbReference type="SUPFAM" id="SSF52058">
    <property type="entry name" value="L domain-like"/>
    <property type="match status" value="1"/>
</dbReference>
<evidence type="ECO:0000256" key="5">
    <source>
        <dbReference type="SAM" id="Phobius"/>
    </source>
</evidence>
<dbReference type="InterPro" id="IPR001611">
    <property type="entry name" value="Leu-rich_rpt"/>
</dbReference>
<dbReference type="PROSITE" id="PS51450">
    <property type="entry name" value="LRR"/>
    <property type="match status" value="1"/>
</dbReference>
<organism evidence="7 8">
    <name type="scientific">Chironomus riparius</name>
    <dbReference type="NCBI Taxonomy" id="315576"/>
    <lineage>
        <taxon>Eukaryota</taxon>
        <taxon>Metazoa</taxon>
        <taxon>Ecdysozoa</taxon>
        <taxon>Arthropoda</taxon>
        <taxon>Hexapoda</taxon>
        <taxon>Insecta</taxon>
        <taxon>Pterygota</taxon>
        <taxon>Neoptera</taxon>
        <taxon>Endopterygota</taxon>
        <taxon>Diptera</taxon>
        <taxon>Nematocera</taxon>
        <taxon>Chironomoidea</taxon>
        <taxon>Chironomidae</taxon>
        <taxon>Chironominae</taxon>
        <taxon>Chironomus</taxon>
    </lineage>
</organism>
<sequence>MARSRILILLSAICIVFMTLGIDSISSADVSNTSSSDKVKYVRCLFTTSYNYGLIRDIYTCEISGRLHITRRATSINRIDGYHMQGRKTNEVQAFKGDASIINYFPKDLDKQFPNLLVILLNLVQLKEIRQTDLKPFTDLRYLDLFENKIEYLEADLFKFNRRLEVIWLSNNKIKFIDDNVFQGLGIKSLYLAYNDCISKSVTDNPTSLMYFLDMIKISCGVKSKNAKYNPKDGESIDDDYDDTLLPEEKTANETEAIIQGLTAKLRTVEDEVAKLKKKREQAMIWLVQYDDENKKLKAEQNETQTKLATLEENLRKTEKTGVDFVNQLFGLRSDLNKQSESTNGIVIDLKNRINSDKETLKNMENDLSKIREQNFKLFEENRRLNQNYDSLKEGKEGRDVTFITVIVLMAVTLVGVVGFNFYKKIRVSPTIRKFNDFENATMKLVDDDHNATASVH</sequence>
<feature type="chain" id="PRO_5040307983" evidence="6">
    <location>
        <begin position="22"/>
        <end position="457"/>
    </location>
</feature>
<dbReference type="Gene3D" id="3.80.10.10">
    <property type="entry name" value="Ribonuclease Inhibitor"/>
    <property type="match status" value="1"/>
</dbReference>